<feature type="compositionally biased region" description="Polar residues" evidence="3">
    <location>
        <begin position="142"/>
        <end position="154"/>
    </location>
</feature>
<feature type="compositionally biased region" description="Pro residues" evidence="3">
    <location>
        <begin position="113"/>
        <end position="136"/>
    </location>
</feature>
<sequence>MDGALANRPAWQTDDLADEWPDEDERTHSTKQRTISTQATNTQKYNGSLNFASLQRTGSVRSVGTTGRGGAGTFVVREDEPPMQVMPQTPGKQKKGGMRTMFTPLAIEKMFEPPSPPEQTTPLSEPEPGPSKPITPPLGLFTHNSTRPSVPSKLSQAINASFTTTTEGEEGGDGDEILETDMPNMGGFGGKKPGANCMFTFAVDRHQVAPLPVSDGKLQPLEQEPQAQSTPIPPSNSQLLAQPPTDPRLRLFHFQYDTYTRGHLSALVDSFAVSPQSGSSHSNDDSTPLKLPASSSAEKNERDGDESFSRFRSTKRIRLTPTSQLGDDGASFQSNAHRRVATKKDYLGESRNLMQQIKRARDVSMASAATQNQAELSRIEEISFAEEQKQPLQPRDTNAYLRVPPERPPSSASTSLSSSANAKGSKYSSLAIRAQAEDLMTKIKRDMKSNRRLFSERTEKSYVSDFEEEPGRSSAPSPEQVPIVRVGTPHSDVDYDKENNVAPPPYAPDSSHDRPSYNSKRSGKSTSATIQSPEKLNFFVQSQFGRDQRPIVMPVEIPIVTDFSRGLSPADDRVRSPNPTFLAPPRLTTTVSTNDDLNRFVSSSSTATGTTLNGGGSTGSFVKHAGAPHMVHIGPEDLPKIPDRVGKMIYDHDLMRWVKERQASHEAKVATAGVGNTEVASPSVVEGESDDPFRDIESLRDDDSSRRSLVYSPDVPQSPRLDASVDMILDNGSETDDSAFGDPEDAHLSSFTFDDPASGVVQVMTGASEDEEGGEMEMCHDIDTSDSDFDELPPFDPNASELTDDMASMSLSQMQNGSFAISASFSPGRGNSIAFDAQVTVTPMPSEKRPLRPPRSALKSASATPVSRIVGSGHTRSVSFSDGRKDGKILGLTHDISHVTPSASFMPSARTKRIANMLMDIETSEYNFPSKGSHNGRQMVPSIRHPDEDISELSLQQQASPSKRLFERSHSVHDIRHTASPRKNVARSNANGTFLTECSFGVAHDRLVQVITDVQPFEPYWEELNTIDLSRRRLDSVARLKEFLPKLDSINLNENLLNWLSGVPGGVRTLSVASNALSSLTSFAHLPNLECVDISNNDIDSLESLRCLRHLRELRADGNRIQSLSGLEELGALVKLSLQGNELAEFDASSCQWSRLEMLNLSCNKLTSVTGLEGLTALISINLDNNALVSLDSSPNDWTSPKGRDHHAPKNHTSSALTKLRILKLSGNRLRYLNAGRFPNLRTLYLDNNCLAEAKNERQRLVNLHRLGKLENFSARNQSGGNGRDSGLRLQSADVCDAKRLYLSGNPYPLPLGPSAQPCYNLIYLELAACRLTKLPSNFSALAPNLRVLNLNYNFLESADEVALSLSGLKRLRKLTLVGSRMTGTKPLIRMLGAMGENLELIDFRMNPCTLGWYLPLLVHDKDAPGALLQPSEFTTAAMGKTSDGSKQARGGNDEDAVYSHGTASSEIGVVAAGSHDAASSGARIRSDAPGMSEKASATSPAKDGPSRWEALDAEFRKGLPDAAYVGRLAYRGMVMRACPNLRVLDGVRVSEKERRKAEALLKRVLVDMKTRTHAIAAGQ</sequence>
<name>A0A0H2S6K7_9AGAM</name>
<feature type="compositionally biased region" description="Basic and acidic residues" evidence="3">
    <location>
        <begin position="298"/>
        <end position="309"/>
    </location>
</feature>
<feature type="compositionally biased region" description="Polar residues" evidence="3">
    <location>
        <begin position="320"/>
        <end position="335"/>
    </location>
</feature>
<dbReference type="Gene3D" id="3.80.10.10">
    <property type="entry name" value="Ribonuclease Inhibitor"/>
    <property type="match status" value="3"/>
</dbReference>
<dbReference type="InterPro" id="IPR003591">
    <property type="entry name" value="Leu-rich_rpt_typical-subtyp"/>
</dbReference>
<feature type="compositionally biased region" description="Basic and acidic residues" evidence="3">
    <location>
        <begin position="691"/>
        <end position="706"/>
    </location>
</feature>
<dbReference type="PANTHER" id="PTHR47566">
    <property type="match status" value="1"/>
</dbReference>
<organism evidence="4 5">
    <name type="scientific">Schizopora paradoxa</name>
    <dbReference type="NCBI Taxonomy" id="27342"/>
    <lineage>
        <taxon>Eukaryota</taxon>
        <taxon>Fungi</taxon>
        <taxon>Dikarya</taxon>
        <taxon>Basidiomycota</taxon>
        <taxon>Agaricomycotina</taxon>
        <taxon>Agaricomycetes</taxon>
        <taxon>Hymenochaetales</taxon>
        <taxon>Schizoporaceae</taxon>
        <taxon>Schizopora</taxon>
    </lineage>
</organism>
<feature type="region of interest" description="Disordered" evidence="3">
    <location>
        <begin position="273"/>
        <end position="337"/>
    </location>
</feature>
<keyword evidence="5" id="KW-1185">Reference proteome</keyword>
<dbReference type="EMBL" id="KQ085906">
    <property type="protein sequence ID" value="KLO17318.1"/>
    <property type="molecule type" value="Genomic_DNA"/>
</dbReference>
<dbReference type="PROSITE" id="PS51450">
    <property type="entry name" value="LRR"/>
    <property type="match status" value="3"/>
</dbReference>
<accession>A0A0H2S6K7</accession>
<dbReference type="GO" id="GO:1902412">
    <property type="term" value="P:regulation of mitotic cytokinesis"/>
    <property type="evidence" value="ECO:0007669"/>
    <property type="project" value="TreeGrafter"/>
</dbReference>
<dbReference type="SMART" id="SM00369">
    <property type="entry name" value="LRR_TYP"/>
    <property type="match status" value="7"/>
</dbReference>
<feature type="region of interest" description="Disordered" evidence="3">
    <location>
        <begin position="385"/>
        <end position="426"/>
    </location>
</feature>
<dbReference type="InterPro" id="IPR032675">
    <property type="entry name" value="LRR_dom_sf"/>
</dbReference>
<dbReference type="SMART" id="SM00365">
    <property type="entry name" value="LRR_SD22"/>
    <property type="match status" value="4"/>
</dbReference>
<feature type="compositionally biased region" description="Acidic residues" evidence="3">
    <location>
        <begin position="15"/>
        <end position="24"/>
    </location>
</feature>
<dbReference type="OrthoDB" id="7451790at2759"/>
<dbReference type="SUPFAM" id="SSF52058">
    <property type="entry name" value="L domain-like"/>
    <property type="match status" value="2"/>
</dbReference>
<dbReference type="GO" id="GO:0061499">
    <property type="term" value="C:outer plaque of mitotic spindle pole body"/>
    <property type="evidence" value="ECO:0007669"/>
    <property type="project" value="TreeGrafter"/>
</dbReference>
<keyword evidence="1" id="KW-0433">Leucine-rich repeat</keyword>
<dbReference type="PANTHER" id="PTHR47566:SF1">
    <property type="entry name" value="PROTEIN NUD1"/>
    <property type="match status" value="1"/>
</dbReference>
<dbReference type="Pfam" id="PF13855">
    <property type="entry name" value="LRR_8"/>
    <property type="match status" value="2"/>
</dbReference>
<feature type="region of interest" description="Disordered" evidence="3">
    <location>
        <begin position="1"/>
        <end position="48"/>
    </location>
</feature>
<feature type="region of interest" description="Disordered" evidence="3">
    <location>
        <begin position="110"/>
        <end position="154"/>
    </location>
</feature>
<feature type="region of interest" description="Disordered" evidence="3">
    <location>
        <begin position="212"/>
        <end position="244"/>
    </location>
</feature>
<dbReference type="InterPro" id="IPR052574">
    <property type="entry name" value="CDIRP"/>
</dbReference>
<feature type="region of interest" description="Disordered" evidence="3">
    <location>
        <begin position="1479"/>
        <end position="1507"/>
    </location>
</feature>
<feature type="compositionally biased region" description="Polar residues" evidence="3">
    <location>
        <begin position="516"/>
        <end position="530"/>
    </location>
</feature>
<feature type="region of interest" description="Disordered" evidence="3">
    <location>
        <begin position="1438"/>
        <end position="1459"/>
    </location>
</feature>
<evidence type="ECO:0000256" key="2">
    <source>
        <dbReference type="ARBA" id="ARBA00022737"/>
    </source>
</evidence>
<dbReference type="GO" id="GO:0035591">
    <property type="term" value="F:signaling adaptor activity"/>
    <property type="evidence" value="ECO:0007669"/>
    <property type="project" value="TreeGrafter"/>
</dbReference>
<feature type="compositionally biased region" description="Polar residues" evidence="3">
    <location>
        <begin position="225"/>
        <end position="240"/>
    </location>
</feature>
<dbReference type="STRING" id="27342.A0A0H2S6K7"/>
<feature type="region of interest" description="Disordered" evidence="3">
    <location>
        <begin position="458"/>
        <end position="530"/>
    </location>
</feature>
<gene>
    <name evidence="4" type="ORF">SCHPADRAFT_925953</name>
</gene>
<protein>
    <submittedName>
        <fullName evidence="4">L domain-like protein</fullName>
    </submittedName>
</protein>
<evidence type="ECO:0000313" key="5">
    <source>
        <dbReference type="Proteomes" id="UP000053477"/>
    </source>
</evidence>
<evidence type="ECO:0000256" key="3">
    <source>
        <dbReference type="SAM" id="MobiDB-lite"/>
    </source>
</evidence>
<feature type="compositionally biased region" description="Low complexity" evidence="3">
    <location>
        <begin position="410"/>
        <end position="425"/>
    </location>
</feature>
<dbReference type="GO" id="GO:0031028">
    <property type="term" value="P:septation initiation signaling"/>
    <property type="evidence" value="ECO:0007669"/>
    <property type="project" value="TreeGrafter"/>
</dbReference>
<evidence type="ECO:0000313" key="4">
    <source>
        <dbReference type="EMBL" id="KLO17318.1"/>
    </source>
</evidence>
<dbReference type="InterPro" id="IPR001611">
    <property type="entry name" value="Leu-rich_rpt"/>
</dbReference>
<reference evidence="4 5" key="1">
    <citation type="submission" date="2015-04" db="EMBL/GenBank/DDBJ databases">
        <title>Complete genome sequence of Schizopora paradoxa KUC8140, a cosmopolitan wood degrader in East Asia.</title>
        <authorList>
            <consortium name="DOE Joint Genome Institute"/>
            <person name="Min B."/>
            <person name="Park H."/>
            <person name="Jang Y."/>
            <person name="Kim J.-J."/>
            <person name="Kim K.H."/>
            <person name="Pangilinan J."/>
            <person name="Lipzen A."/>
            <person name="Riley R."/>
            <person name="Grigoriev I.V."/>
            <person name="Spatafora J.W."/>
            <person name="Choi I.-G."/>
        </authorList>
    </citation>
    <scope>NUCLEOTIDE SEQUENCE [LARGE SCALE GENOMIC DNA]</scope>
    <source>
        <strain evidence="4 5">KUC8140</strain>
    </source>
</reference>
<proteinExistence type="predicted"/>
<dbReference type="InParanoid" id="A0A0H2S6K7"/>
<feature type="region of interest" description="Disordered" evidence="3">
    <location>
        <begin position="668"/>
        <end position="720"/>
    </location>
</feature>
<dbReference type="Proteomes" id="UP000053477">
    <property type="component" value="Unassembled WGS sequence"/>
</dbReference>
<feature type="region of interest" description="Disordered" evidence="3">
    <location>
        <begin position="843"/>
        <end position="882"/>
    </location>
</feature>
<feature type="compositionally biased region" description="Polar residues" evidence="3">
    <location>
        <begin position="32"/>
        <end position="48"/>
    </location>
</feature>
<keyword evidence="2" id="KW-0677">Repeat</keyword>
<evidence type="ECO:0000256" key="1">
    <source>
        <dbReference type="ARBA" id="ARBA00022614"/>
    </source>
</evidence>